<reference evidence="2" key="1">
    <citation type="journal article" date="2019" name="Int. J. Syst. Evol. Microbiol.">
        <title>The Global Catalogue of Microorganisms (GCM) 10K type strain sequencing project: providing services to taxonomists for standard genome sequencing and annotation.</title>
        <authorList>
            <consortium name="The Broad Institute Genomics Platform"/>
            <consortium name="The Broad Institute Genome Sequencing Center for Infectious Disease"/>
            <person name="Wu L."/>
            <person name="Ma J."/>
        </authorList>
    </citation>
    <scope>NUCLEOTIDE SEQUENCE [LARGE SCALE GENOMIC DNA]</scope>
    <source>
        <strain evidence="2">KCTC 33676</strain>
    </source>
</reference>
<accession>A0ABW5R892</accession>
<dbReference type="Proteomes" id="UP001597497">
    <property type="component" value="Unassembled WGS sequence"/>
</dbReference>
<dbReference type="EMBL" id="JBHUMM010000010">
    <property type="protein sequence ID" value="MFD2671227.1"/>
    <property type="molecule type" value="Genomic_DNA"/>
</dbReference>
<keyword evidence="2" id="KW-1185">Reference proteome</keyword>
<evidence type="ECO:0000313" key="2">
    <source>
        <dbReference type="Proteomes" id="UP001597497"/>
    </source>
</evidence>
<gene>
    <name evidence="1" type="ORF">ACFSUC_06370</name>
</gene>
<proteinExistence type="predicted"/>
<evidence type="ECO:0000313" key="1">
    <source>
        <dbReference type="EMBL" id="MFD2671227.1"/>
    </source>
</evidence>
<evidence type="ECO:0008006" key="3">
    <source>
        <dbReference type="Google" id="ProtNLM"/>
    </source>
</evidence>
<comment type="caution">
    <text evidence="1">The sequence shown here is derived from an EMBL/GenBank/DDBJ whole genome shotgun (WGS) entry which is preliminary data.</text>
</comment>
<name>A0ABW5R892_9BACL</name>
<sequence length="140" mass="16036">MSFCCGASMIGTRGTLKHLRSHIHNVPLMYCPVCHRVEVHHEVETEYEILAEYAHADGAQEVDFEDYVPLKDRDQFYENCVNTEKESPLDLITNQIDIALDLLSFAKKINDDTWVNQLHHRLKALGKKKTNLIQSTKPAS</sequence>
<protein>
    <recommendedName>
        <fullName evidence="3">YgiT-type zinc finger protein</fullName>
    </recommendedName>
</protein>
<dbReference type="RefSeq" id="WP_379928665.1">
    <property type="nucleotide sequence ID" value="NZ_JBHUMM010000010.1"/>
</dbReference>
<organism evidence="1 2">
    <name type="scientific">Marinicrinis sediminis</name>
    <dbReference type="NCBI Taxonomy" id="1652465"/>
    <lineage>
        <taxon>Bacteria</taxon>
        <taxon>Bacillati</taxon>
        <taxon>Bacillota</taxon>
        <taxon>Bacilli</taxon>
        <taxon>Bacillales</taxon>
        <taxon>Paenibacillaceae</taxon>
    </lineage>
</organism>